<reference evidence="1 2" key="1">
    <citation type="journal article" date="2013" name="Genome Announc.">
        <title>Complete Genome Sequence of Bacillus thuringiensis Serovar Israelensis Strain HD-789.</title>
        <authorList>
            <person name="Doggett N.A."/>
            <person name="Stubben C.J."/>
            <person name="Chertkov O."/>
            <person name="Bruce D.C."/>
            <person name="Detter J.C."/>
            <person name="Johnson S.L."/>
            <person name="Han C.S."/>
        </authorList>
    </citation>
    <scope>NUCLEOTIDE SEQUENCE [LARGE SCALE GENOMIC DNA]</scope>
    <source>
        <strain evidence="1 2">HD-789</strain>
    </source>
</reference>
<sequence length="89" mass="10423">MLKDSDLLRSATFNIWNHDSLWLERSEAICEEIRTISPHILALQEVRSCVNLNSKKNVAQYIAGQIGYPFCIFKEYPDLMNEKNVIFCW</sequence>
<evidence type="ECO:0000313" key="2">
    <source>
        <dbReference type="Proteomes" id="UP000005257"/>
    </source>
</evidence>
<dbReference type="EMBL" id="CP003763">
    <property type="protein sequence ID" value="AFQ25875.1"/>
    <property type="molecule type" value="Genomic_DNA"/>
</dbReference>
<protein>
    <submittedName>
        <fullName evidence="1">Secreted protein</fullName>
    </submittedName>
</protein>
<dbReference type="Gene3D" id="3.60.10.10">
    <property type="entry name" value="Endonuclease/exonuclease/phosphatase"/>
    <property type="match status" value="1"/>
</dbReference>
<dbReference type="InterPro" id="IPR036691">
    <property type="entry name" value="Endo/exonu/phosph_ase_sf"/>
</dbReference>
<dbReference type="Proteomes" id="UP000005257">
    <property type="component" value="Chromosome"/>
</dbReference>
<dbReference type="AlphaFoldDB" id="A0A9W3JNF9"/>
<proteinExistence type="predicted"/>
<name>A0A9W3JNF9_BACTU</name>
<accession>A0A9W3JNF9</accession>
<evidence type="ECO:0000313" key="1">
    <source>
        <dbReference type="EMBL" id="AFQ25875.1"/>
    </source>
</evidence>
<dbReference type="KEGG" id="btn:BTF1_08320"/>
<gene>
    <name evidence="1" type="ORF">BTF1_08320</name>
</gene>
<organism evidence="1 2">
    <name type="scientific">Bacillus thuringiensis HD-789</name>
    <dbReference type="NCBI Taxonomy" id="1217737"/>
    <lineage>
        <taxon>Bacteria</taxon>
        <taxon>Bacillati</taxon>
        <taxon>Bacillota</taxon>
        <taxon>Bacilli</taxon>
        <taxon>Bacillales</taxon>
        <taxon>Bacillaceae</taxon>
        <taxon>Bacillus</taxon>
        <taxon>Bacillus cereus group</taxon>
    </lineage>
</organism>
<dbReference type="SUPFAM" id="SSF56219">
    <property type="entry name" value="DNase I-like"/>
    <property type="match status" value="1"/>
</dbReference>